<gene>
    <name evidence="2" type="ORF">PEVE_00001300</name>
</gene>
<name>A0ABN8LRL2_9CNID</name>
<feature type="region of interest" description="Disordered" evidence="1">
    <location>
        <begin position="158"/>
        <end position="182"/>
    </location>
</feature>
<comment type="caution">
    <text evidence="2">The sequence shown here is derived from an EMBL/GenBank/DDBJ whole genome shotgun (WGS) entry which is preliminary data.</text>
</comment>
<dbReference type="InterPro" id="IPR051468">
    <property type="entry name" value="Fungal_SecMetab_SDRs"/>
</dbReference>
<dbReference type="Proteomes" id="UP001159427">
    <property type="component" value="Unassembled WGS sequence"/>
</dbReference>
<dbReference type="PANTHER" id="PTHR43544">
    <property type="entry name" value="SHORT-CHAIN DEHYDROGENASE/REDUCTASE"/>
    <property type="match status" value="1"/>
</dbReference>
<dbReference type="SUPFAM" id="SSF51735">
    <property type="entry name" value="NAD(P)-binding Rossmann-fold domains"/>
    <property type="match status" value="1"/>
</dbReference>
<protein>
    <recommendedName>
        <fullName evidence="4">Short-chain dehydrogenase</fullName>
    </recommendedName>
</protein>
<keyword evidence="3" id="KW-1185">Reference proteome</keyword>
<organism evidence="2 3">
    <name type="scientific">Porites evermanni</name>
    <dbReference type="NCBI Taxonomy" id="104178"/>
    <lineage>
        <taxon>Eukaryota</taxon>
        <taxon>Metazoa</taxon>
        <taxon>Cnidaria</taxon>
        <taxon>Anthozoa</taxon>
        <taxon>Hexacorallia</taxon>
        <taxon>Scleractinia</taxon>
        <taxon>Fungiina</taxon>
        <taxon>Poritidae</taxon>
        <taxon>Porites</taxon>
    </lineage>
</organism>
<sequence>MELSHDGKCYKLITVSSDISSICEADFKDSGTLYAGYIIDFRTVKAEDIIIKLANFCQLIQNPKVSFAWLNCTFSKFLEIKERLTKLLKDNGEVSLPTRNSTIMKLSSHDPLKSGAEALRTSIDLLSFGKNLLDIQRLMDAHPGLLHGKFQLSNNLKRKRNDSGATSNDPPVGSAPYSDSRRPRKEVFKALKKMQKEVSSGPSCSSLTYCYMCKSELTLDDLCDECCILNGKMKRVSCDLQGRYAIVTGGRIKIGFETSLRLLRDGCFVVITTRFTVDATHRFSKESDFDIWKHRLKIYRLDLQDLRSIEEFLECVKKTIPHLDILINNAAQTIFRPFQYYQSLISNEVMQLPTLSKDSSNLMACEGQTHKELVFHGSIAPVHFTNSTSNQSALLWGRTSGEFPDGQKDEHGEQLDLRPRNSWTYNLDEVPLQELLQVLTINAVGPFILTAKLKPLLKQSPFERKFVVNVSAMEGQFSRVSKGHRHPHTNMAKAALNMMTRTSGLEYQMDGIYMTAVDTGWVTDERPFYQSKHEADAKGFKPPLDCKDGAARVYHPIVHGLDPSNSPYFAVFLKDFGPHNW</sequence>
<dbReference type="EMBL" id="CALNXI010000107">
    <property type="protein sequence ID" value="CAH3019155.1"/>
    <property type="molecule type" value="Genomic_DNA"/>
</dbReference>
<dbReference type="PANTHER" id="PTHR43544:SF2">
    <property type="entry name" value="OXIDOREDUCTASE"/>
    <property type="match status" value="1"/>
</dbReference>
<dbReference type="InterPro" id="IPR002347">
    <property type="entry name" value="SDR_fam"/>
</dbReference>
<dbReference type="InterPro" id="IPR036291">
    <property type="entry name" value="NAD(P)-bd_dom_sf"/>
</dbReference>
<evidence type="ECO:0000313" key="3">
    <source>
        <dbReference type="Proteomes" id="UP001159427"/>
    </source>
</evidence>
<evidence type="ECO:0000256" key="1">
    <source>
        <dbReference type="SAM" id="MobiDB-lite"/>
    </source>
</evidence>
<reference evidence="2 3" key="1">
    <citation type="submission" date="2022-05" db="EMBL/GenBank/DDBJ databases">
        <authorList>
            <consortium name="Genoscope - CEA"/>
            <person name="William W."/>
        </authorList>
    </citation>
    <scope>NUCLEOTIDE SEQUENCE [LARGE SCALE GENOMIC DNA]</scope>
</reference>
<dbReference type="Pfam" id="PF00106">
    <property type="entry name" value="adh_short"/>
    <property type="match status" value="1"/>
</dbReference>
<dbReference type="Gene3D" id="3.40.50.720">
    <property type="entry name" value="NAD(P)-binding Rossmann-like Domain"/>
    <property type="match status" value="2"/>
</dbReference>
<evidence type="ECO:0000313" key="2">
    <source>
        <dbReference type="EMBL" id="CAH3019155.1"/>
    </source>
</evidence>
<accession>A0ABN8LRL2</accession>
<evidence type="ECO:0008006" key="4">
    <source>
        <dbReference type="Google" id="ProtNLM"/>
    </source>
</evidence>
<proteinExistence type="predicted"/>